<dbReference type="AlphaFoldDB" id="A0A7Y9E947"/>
<evidence type="ECO:0000313" key="3">
    <source>
        <dbReference type="Proteomes" id="UP000535511"/>
    </source>
</evidence>
<dbReference type="InterPro" id="IPR019079">
    <property type="entry name" value="Capsule_synth_CapA"/>
</dbReference>
<dbReference type="EMBL" id="JACCBG010000001">
    <property type="protein sequence ID" value="NYD43440.1"/>
    <property type="molecule type" value="Genomic_DNA"/>
</dbReference>
<feature type="domain" description="Capsule synthesis protein CapA" evidence="1">
    <location>
        <begin position="2"/>
        <end position="29"/>
    </location>
</feature>
<dbReference type="Pfam" id="PF09587">
    <property type="entry name" value="PGA_cap"/>
    <property type="match status" value="1"/>
</dbReference>
<comment type="caution">
    <text evidence="2">The sequence shown here is derived from an EMBL/GenBank/DDBJ whole genome shotgun (WGS) entry which is preliminary data.</text>
</comment>
<evidence type="ECO:0000313" key="2">
    <source>
        <dbReference type="EMBL" id="NYD43440.1"/>
    </source>
</evidence>
<organism evidence="2 3">
    <name type="scientific">Nocardioides panaciterrulae</name>
    <dbReference type="NCBI Taxonomy" id="661492"/>
    <lineage>
        <taxon>Bacteria</taxon>
        <taxon>Bacillati</taxon>
        <taxon>Actinomycetota</taxon>
        <taxon>Actinomycetes</taxon>
        <taxon>Propionibacteriales</taxon>
        <taxon>Nocardioidaceae</taxon>
        <taxon>Nocardioides</taxon>
    </lineage>
</organism>
<protein>
    <submittedName>
        <fullName evidence="2">Poly-gamma-glutamate capsule biosynthesis protein CapA/YwtB (Metallophosphatase superfamily)</fullName>
    </submittedName>
</protein>
<evidence type="ECO:0000259" key="1">
    <source>
        <dbReference type="Pfam" id="PF09587"/>
    </source>
</evidence>
<proteinExistence type="predicted"/>
<keyword evidence="3" id="KW-1185">Reference proteome</keyword>
<accession>A0A7Y9E947</accession>
<sequence length="30" mass="3141">MLANNHVLDYEADGPRDTLNALASAKVAVA</sequence>
<name>A0A7Y9E947_9ACTN</name>
<dbReference type="Proteomes" id="UP000535511">
    <property type="component" value="Unassembled WGS sequence"/>
</dbReference>
<reference evidence="2 3" key="1">
    <citation type="submission" date="2020-07" db="EMBL/GenBank/DDBJ databases">
        <title>Sequencing the genomes of 1000 actinobacteria strains.</title>
        <authorList>
            <person name="Klenk H.-P."/>
        </authorList>
    </citation>
    <scope>NUCLEOTIDE SEQUENCE [LARGE SCALE GENOMIC DNA]</scope>
    <source>
        <strain evidence="2 3">DSM 21350</strain>
    </source>
</reference>
<gene>
    <name evidence="2" type="ORF">BJZ21_003523</name>
</gene>